<keyword evidence="1" id="KW-0732">Signal</keyword>
<evidence type="ECO:0000313" key="2">
    <source>
        <dbReference type="EMBL" id="OSD07417.1"/>
    </source>
</evidence>
<feature type="signal peptide" evidence="1">
    <location>
        <begin position="1"/>
        <end position="20"/>
    </location>
</feature>
<name>A0A1Y2J275_TRAC3</name>
<sequence>MKLSLFASLAASLALVASRAVSIRDASSDPAHGQIVEPVAGAHIAPGQAFDFSYVASADYCRSTYAYSVWLVTDAPTSLVPSDVFAAGHFFGRYDFPNYPAVPYPKNPAPAQLTMPDFSKAPAGWAGAQSASNKTVQLAVLEEWAGCDTDAPLGYTFSLTSVPVVYNATSA</sequence>
<accession>A0A1Y2J275</accession>
<evidence type="ECO:0000313" key="3">
    <source>
        <dbReference type="Proteomes" id="UP000193067"/>
    </source>
</evidence>
<dbReference type="OrthoDB" id="3944184at2759"/>
<dbReference type="EMBL" id="KZ084088">
    <property type="protein sequence ID" value="OSD07417.1"/>
    <property type="molecule type" value="Genomic_DNA"/>
</dbReference>
<dbReference type="AlphaFoldDB" id="A0A1Y2J275"/>
<evidence type="ECO:0000256" key="1">
    <source>
        <dbReference type="SAM" id="SignalP"/>
    </source>
</evidence>
<gene>
    <name evidence="2" type="ORF">PYCCODRAFT_1430664</name>
</gene>
<feature type="chain" id="PRO_5013096133" evidence="1">
    <location>
        <begin position="21"/>
        <end position="171"/>
    </location>
</feature>
<organism evidence="2 3">
    <name type="scientific">Trametes coccinea (strain BRFM310)</name>
    <name type="common">Pycnoporus coccineus</name>
    <dbReference type="NCBI Taxonomy" id="1353009"/>
    <lineage>
        <taxon>Eukaryota</taxon>
        <taxon>Fungi</taxon>
        <taxon>Dikarya</taxon>
        <taxon>Basidiomycota</taxon>
        <taxon>Agaricomycotina</taxon>
        <taxon>Agaricomycetes</taxon>
        <taxon>Polyporales</taxon>
        <taxon>Polyporaceae</taxon>
        <taxon>Trametes</taxon>
    </lineage>
</organism>
<keyword evidence="3" id="KW-1185">Reference proteome</keyword>
<protein>
    <submittedName>
        <fullName evidence="2">Uncharacterized protein</fullName>
    </submittedName>
</protein>
<dbReference type="Proteomes" id="UP000193067">
    <property type="component" value="Unassembled WGS sequence"/>
</dbReference>
<proteinExistence type="predicted"/>
<reference evidence="2 3" key="1">
    <citation type="journal article" date="2015" name="Biotechnol. Biofuels">
        <title>Enhanced degradation of softwood versus hardwood by the white-rot fungus Pycnoporus coccineus.</title>
        <authorList>
            <person name="Couturier M."/>
            <person name="Navarro D."/>
            <person name="Chevret D."/>
            <person name="Henrissat B."/>
            <person name="Piumi F."/>
            <person name="Ruiz-Duenas F.J."/>
            <person name="Martinez A.T."/>
            <person name="Grigoriev I.V."/>
            <person name="Riley R."/>
            <person name="Lipzen A."/>
            <person name="Berrin J.G."/>
            <person name="Master E.R."/>
            <person name="Rosso M.N."/>
        </authorList>
    </citation>
    <scope>NUCLEOTIDE SEQUENCE [LARGE SCALE GENOMIC DNA]</scope>
    <source>
        <strain evidence="2 3">BRFM310</strain>
    </source>
</reference>